<sequence>MSESTTQADLTYTTKQGDMWDMIAYKVYGSEEYTSFLMQANFPLLDIFIFDAGTIVNTPALPEKPVVTTAPTWRTS</sequence>
<dbReference type="HOGENOM" id="CLU_175462_0_2_9"/>
<dbReference type="Pfam" id="PF05489">
    <property type="entry name" value="Phage_tail_X"/>
    <property type="match status" value="1"/>
</dbReference>
<dbReference type="AlphaFoldDB" id="A8SB42"/>
<gene>
    <name evidence="1" type="ORF">FAEPRAM212_01558</name>
</gene>
<dbReference type="GeneID" id="75068340"/>
<dbReference type="EMBL" id="ABED02000025">
    <property type="protein sequence ID" value="EDP21737.1"/>
    <property type="molecule type" value="Genomic_DNA"/>
</dbReference>
<dbReference type="RefSeq" id="WP_005923700.1">
    <property type="nucleotide sequence ID" value="NZ_DS483500.1"/>
</dbReference>
<reference evidence="1 2" key="1">
    <citation type="submission" date="2007-09" db="EMBL/GenBank/DDBJ databases">
        <title>Draft genome sequence of Faecalibacterium prausnitzii M21/2.</title>
        <authorList>
            <person name="Sudarsanam P."/>
            <person name="Ley R."/>
            <person name="Guruge J."/>
            <person name="Turnbaugh P.J."/>
            <person name="Mahowald M."/>
            <person name="Liep D."/>
            <person name="Gordon J."/>
        </authorList>
    </citation>
    <scope>NUCLEOTIDE SEQUENCE [LARGE SCALE GENOMIC DNA]</scope>
    <source>
        <strain evidence="1 2">M21/2</strain>
    </source>
</reference>
<organism evidence="1 2">
    <name type="scientific">Faecalibacterium prausnitzii M21/2</name>
    <dbReference type="NCBI Taxonomy" id="411485"/>
    <lineage>
        <taxon>Bacteria</taxon>
        <taxon>Bacillati</taxon>
        <taxon>Bacillota</taxon>
        <taxon>Clostridia</taxon>
        <taxon>Eubacteriales</taxon>
        <taxon>Oscillospiraceae</taxon>
        <taxon>Faecalibacterium</taxon>
    </lineage>
</organism>
<proteinExistence type="predicted"/>
<comment type="caution">
    <text evidence="1">The sequence shown here is derived from an EMBL/GenBank/DDBJ whole genome shotgun (WGS) entry which is preliminary data.</text>
</comment>
<reference evidence="1 2" key="2">
    <citation type="submission" date="2007-09" db="EMBL/GenBank/DDBJ databases">
        <authorList>
            <person name="Fulton L."/>
            <person name="Clifton S."/>
            <person name="Fulton B."/>
            <person name="Xu J."/>
            <person name="Minx P."/>
            <person name="Pepin K.H."/>
            <person name="Johnson M."/>
            <person name="Thiruvilangam P."/>
            <person name="Bhonagiri V."/>
            <person name="Nash W.E."/>
            <person name="Mardis E.R."/>
            <person name="Wilson R.K."/>
        </authorList>
    </citation>
    <scope>NUCLEOTIDE SEQUENCE [LARGE SCALE GENOMIC DNA]</scope>
    <source>
        <strain evidence="1 2">M21/2</strain>
    </source>
</reference>
<accession>A8SB42</accession>
<evidence type="ECO:0000313" key="1">
    <source>
        <dbReference type="EMBL" id="EDP21737.1"/>
    </source>
</evidence>
<name>A8SB42_9FIRM</name>
<evidence type="ECO:0000313" key="2">
    <source>
        <dbReference type="Proteomes" id="UP000005945"/>
    </source>
</evidence>
<dbReference type="InterPro" id="IPR008861">
    <property type="entry name" value="GpX-like"/>
</dbReference>
<protein>
    <submittedName>
        <fullName evidence="1">Phage Tail Protein X</fullName>
    </submittedName>
</protein>
<dbReference type="Proteomes" id="UP000005945">
    <property type="component" value="Unassembled WGS sequence"/>
</dbReference>